<evidence type="ECO:0000313" key="4">
    <source>
        <dbReference type="EMBL" id="QIW11861.1"/>
    </source>
</evidence>
<dbReference type="KEGG" id="fad:CDH04_04025"/>
<evidence type="ECO:0000313" key="5">
    <source>
        <dbReference type="Proteomes" id="UP000251120"/>
    </source>
</evidence>
<dbReference type="EMBL" id="CP021781">
    <property type="protein sequence ID" value="AXA33627.1"/>
    <property type="molecule type" value="Genomic_DNA"/>
</dbReference>
<sequence>MNLNVKQILSSALMIAIGIFAFILLAPFFVFIIIFFMIFSLVVKRKIMKQNPDFFKNAKGKKGRVIDQEDENSFTQDNQNNQQLH</sequence>
<accession>A0A2Z4XXK1</accession>
<keyword evidence="2" id="KW-0812">Transmembrane</keyword>
<dbReference type="AlphaFoldDB" id="A0A2Z4XXK1"/>
<organism evidence="3 5">
    <name type="scientific">Francisella adeliensis</name>
    <dbReference type="NCBI Taxonomy" id="2007306"/>
    <lineage>
        <taxon>Bacteria</taxon>
        <taxon>Pseudomonadati</taxon>
        <taxon>Pseudomonadota</taxon>
        <taxon>Gammaproteobacteria</taxon>
        <taxon>Thiotrichales</taxon>
        <taxon>Francisellaceae</taxon>
        <taxon>Francisella</taxon>
    </lineage>
</organism>
<name>A0A2Z4XXK1_9GAMM</name>
<feature type="region of interest" description="Disordered" evidence="1">
    <location>
        <begin position="55"/>
        <end position="85"/>
    </location>
</feature>
<reference evidence="3 5" key="1">
    <citation type="submission" date="2017-06" db="EMBL/GenBank/DDBJ databases">
        <title>Complete genome of Francisella adeliensis.</title>
        <authorList>
            <person name="Vallesi A."/>
            <person name="Sjodin A."/>
        </authorList>
    </citation>
    <scope>NUCLEOTIDE SEQUENCE [LARGE SCALE GENOMIC DNA]</scope>
    <source>
        <strain evidence="3 5">FDC440</strain>
    </source>
</reference>
<proteinExistence type="predicted"/>
<keyword evidence="2" id="KW-1133">Transmembrane helix</keyword>
<protein>
    <submittedName>
        <fullName evidence="3">Uncharacterized protein</fullName>
    </submittedName>
</protein>
<keyword evidence="2" id="KW-0472">Membrane</keyword>
<dbReference type="Proteomes" id="UP000681131">
    <property type="component" value="Chromosome"/>
</dbReference>
<evidence type="ECO:0000313" key="6">
    <source>
        <dbReference type="Proteomes" id="UP000681131"/>
    </source>
</evidence>
<reference evidence="4 6" key="2">
    <citation type="submission" date="2019-08" db="EMBL/GenBank/DDBJ databases">
        <title>Complete genome sequences of Francisella adeliensis (FSC1325 and FSC1326).</title>
        <authorList>
            <person name="Ohrman C."/>
            <person name="Uneklint I."/>
            <person name="Vallesi A."/>
            <person name="Karlsson L."/>
            <person name="Sjodin A."/>
        </authorList>
    </citation>
    <scope>NUCLEOTIDE SEQUENCE [LARGE SCALE GENOMIC DNA]</scope>
    <source>
        <strain evidence="4 6">FSC1325</strain>
    </source>
</reference>
<keyword evidence="6" id="KW-1185">Reference proteome</keyword>
<dbReference type="Proteomes" id="UP000251120">
    <property type="component" value="Chromosome"/>
</dbReference>
<evidence type="ECO:0000313" key="3">
    <source>
        <dbReference type="EMBL" id="AXA33627.1"/>
    </source>
</evidence>
<feature type="compositionally biased region" description="Polar residues" evidence="1">
    <location>
        <begin position="73"/>
        <end position="85"/>
    </location>
</feature>
<feature type="transmembrane region" description="Helical" evidence="2">
    <location>
        <begin position="12"/>
        <end position="43"/>
    </location>
</feature>
<evidence type="ECO:0000256" key="2">
    <source>
        <dbReference type="SAM" id="Phobius"/>
    </source>
</evidence>
<dbReference type="EMBL" id="CP043424">
    <property type="protein sequence ID" value="QIW11861.1"/>
    <property type="molecule type" value="Genomic_DNA"/>
</dbReference>
<evidence type="ECO:0000256" key="1">
    <source>
        <dbReference type="SAM" id="MobiDB-lite"/>
    </source>
</evidence>
<gene>
    <name evidence="3" type="ORF">CDH04_04025</name>
    <name evidence="4" type="ORF">FZC43_04025</name>
</gene>
<dbReference type="OrthoDB" id="5605743at2"/>